<dbReference type="Proteomes" id="UP000315295">
    <property type="component" value="Unassembled WGS sequence"/>
</dbReference>
<evidence type="ECO:0000313" key="1">
    <source>
        <dbReference type="EMBL" id="TQD84295.1"/>
    </source>
</evidence>
<keyword evidence="2" id="KW-1185">Reference proteome</keyword>
<protein>
    <submittedName>
        <fullName evidence="1">Uncharacterized protein</fullName>
    </submittedName>
</protein>
<reference evidence="1 2" key="1">
    <citation type="journal article" date="2019" name="G3 (Bethesda)">
        <title>Sequencing of a Wild Apple (Malus baccata) Genome Unravels the Differences Between Cultivated and Wild Apple Species Regarding Disease Resistance and Cold Tolerance.</title>
        <authorList>
            <person name="Chen X."/>
        </authorList>
    </citation>
    <scope>NUCLEOTIDE SEQUENCE [LARGE SCALE GENOMIC DNA]</scope>
    <source>
        <strain evidence="2">cv. Shandingzi</strain>
        <tissue evidence="1">Leaves</tissue>
    </source>
</reference>
<evidence type="ECO:0000313" key="2">
    <source>
        <dbReference type="Proteomes" id="UP000315295"/>
    </source>
</evidence>
<sequence>MMTSKAKKQSRLMYIIFAPIRTLTKAMNFYMRVWRIVPERWVQVVAVWVVTLLHKFHICQGASVAIPRVLTAMRT</sequence>
<dbReference type="AlphaFoldDB" id="A0A540LCV2"/>
<organism evidence="1 2">
    <name type="scientific">Malus baccata</name>
    <name type="common">Siberian crab apple</name>
    <name type="synonym">Pyrus baccata</name>
    <dbReference type="NCBI Taxonomy" id="106549"/>
    <lineage>
        <taxon>Eukaryota</taxon>
        <taxon>Viridiplantae</taxon>
        <taxon>Streptophyta</taxon>
        <taxon>Embryophyta</taxon>
        <taxon>Tracheophyta</taxon>
        <taxon>Spermatophyta</taxon>
        <taxon>Magnoliopsida</taxon>
        <taxon>eudicotyledons</taxon>
        <taxon>Gunneridae</taxon>
        <taxon>Pentapetalae</taxon>
        <taxon>rosids</taxon>
        <taxon>fabids</taxon>
        <taxon>Rosales</taxon>
        <taxon>Rosaceae</taxon>
        <taxon>Amygdaloideae</taxon>
        <taxon>Maleae</taxon>
        <taxon>Malus</taxon>
    </lineage>
</organism>
<accession>A0A540LCV2</accession>
<dbReference type="EMBL" id="VIEB01000644">
    <property type="protein sequence ID" value="TQD84295.1"/>
    <property type="molecule type" value="Genomic_DNA"/>
</dbReference>
<name>A0A540LCV2_MALBA</name>
<gene>
    <name evidence="1" type="ORF">C1H46_030161</name>
</gene>
<comment type="caution">
    <text evidence="1">The sequence shown here is derived from an EMBL/GenBank/DDBJ whole genome shotgun (WGS) entry which is preliminary data.</text>
</comment>
<proteinExistence type="predicted"/>